<dbReference type="GO" id="GO:0016788">
    <property type="term" value="F:hydrolase activity, acting on ester bonds"/>
    <property type="evidence" value="ECO:0007669"/>
    <property type="project" value="InterPro"/>
</dbReference>
<dbReference type="SUPFAM" id="SSF52266">
    <property type="entry name" value="SGNH hydrolase"/>
    <property type="match status" value="1"/>
</dbReference>
<gene>
    <name evidence="3" type="ORF">K491DRAFT_619938</name>
</gene>
<dbReference type="PANTHER" id="PTHR43695">
    <property type="entry name" value="PUTATIVE (AFU_ORTHOLOGUE AFUA_2G17250)-RELATED"/>
    <property type="match status" value="1"/>
</dbReference>
<keyword evidence="4" id="KW-1185">Reference proteome</keyword>
<protein>
    <submittedName>
        <fullName evidence="3">Carbohydrate esterase family 12 protein</fullName>
    </submittedName>
</protein>
<dbReference type="OrthoDB" id="2141316at2759"/>
<organism evidence="3 4">
    <name type="scientific">Lophiostoma macrostomum CBS 122681</name>
    <dbReference type="NCBI Taxonomy" id="1314788"/>
    <lineage>
        <taxon>Eukaryota</taxon>
        <taxon>Fungi</taxon>
        <taxon>Dikarya</taxon>
        <taxon>Ascomycota</taxon>
        <taxon>Pezizomycotina</taxon>
        <taxon>Dothideomycetes</taxon>
        <taxon>Pleosporomycetidae</taxon>
        <taxon>Pleosporales</taxon>
        <taxon>Lophiostomataceae</taxon>
        <taxon>Lophiostoma</taxon>
    </lineage>
</organism>
<evidence type="ECO:0000256" key="1">
    <source>
        <dbReference type="ARBA" id="ARBA00008668"/>
    </source>
</evidence>
<dbReference type="Pfam" id="PF00657">
    <property type="entry name" value="Lipase_GDSL"/>
    <property type="match status" value="1"/>
</dbReference>
<sequence>MAGDSTMQSYKSGNIQGSWGYYLPYSLTLPVSNQALGGRSARSFTVEGRFQTIIDQVQANDIVIIEFGHNDGGSLSTDNGRSDCPGAGSETCTSTYNGQTVTVLTFPAYLINAGKALTAKGAKVIISSQTPNNPWEGGSFSYSPGRFTTYAKSAADAIGSGAQFVDHGTYTADIFKTLGKAKVDALFPNDHTHTGPEGADTVAKAFVKAVLCSSDGILNAYVKNATASVEGACV</sequence>
<evidence type="ECO:0000256" key="2">
    <source>
        <dbReference type="ARBA" id="ARBA00022801"/>
    </source>
</evidence>
<accession>A0A6A6TMG2</accession>
<reference evidence="3" key="1">
    <citation type="journal article" date="2020" name="Stud. Mycol.">
        <title>101 Dothideomycetes genomes: a test case for predicting lifestyles and emergence of pathogens.</title>
        <authorList>
            <person name="Haridas S."/>
            <person name="Albert R."/>
            <person name="Binder M."/>
            <person name="Bloem J."/>
            <person name="Labutti K."/>
            <person name="Salamov A."/>
            <person name="Andreopoulos B."/>
            <person name="Baker S."/>
            <person name="Barry K."/>
            <person name="Bills G."/>
            <person name="Bluhm B."/>
            <person name="Cannon C."/>
            <person name="Castanera R."/>
            <person name="Culley D."/>
            <person name="Daum C."/>
            <person name="Ezra D."/>
            <person name="Gonzalez J."/>
            <person name="Henrissat B."/>
            <person name="Kuo A."/>
            <person name="Liang C."/>
            <person name="Lipzen A."/>
            <person name="Lutzoni F."/>
            <person name="Magnuson J."/>
            <person name="Mondo S."/>
            <person name="Nolan M."/>
            <person name="Ohm R."/>
            <person name="Pangilinan J."/>
            <person name="Park H.-J."/>
            <person name="Ramirez L."/>
            <person name="Alfaro M."/>
            <person name="Sun H."/>
            <person name="Tritt A."/>
            <person name="Yoshinaga Y."/>
            <person name="Zwiers L.-H."/>
            <person name="Turgeon B."/>
            <person name="Goodwin S."/>
            <person name="Spatafora J."/>
            <person name="Crous P."/>
            <person name="Grigoriev I."/>
        </authorList>
    </citation>
    <scope>NUCLEOTIDE SEQUENCE</scope>
    <source>
        <strain evidence="3">CBS 122681</strain>
    </source>
</reference>
<keyword evidence="2" id="KW-0378">Hydrolase</keyword>
<dbReference type="PANTHER" id="PTHR43695:SF1">
    <property type="entry name" value="RHAMNOGALACTURONAN ACETYLESTERASE"/>
    <property type="match status" value="1"/>
</dbReference>
<proteinExistence type="inferred from homology"/>
<dbReference type="Proteomes" id="UP000799324">
    <property type="component" value="Unassembled WGS sequence"/>
</dbReference>
<dbReference type="InterPro" id="IPR036514">
    <property type="entry name" value="SGNH_hydro_sf"/>
</dbReference>
<dbReference type="EMBL" id="MU004295">
    <property type="protein sequence ID" value="KAF2661245.1"/>
    <property type="molecule type" value="Genomic_DNA"/>
</dbReference>
<evidence type="ECO:0000313" key="4">
    <source>
        <dbReference type="Proteomes" id="UP000799324"/>
    </source>
</evidence>
<comment type="similarity">
    <text evidence="1">Belongs to the 'GDSL' lipolytic enzyme family.</text>
</comment>
<dbReference type="InterPro" id="IPR037459">
    <property type="entry name" value="RhgT-like"/>
</dbReference>
<dbReference type="Gene3D" id="3.40.50.1110">
    <property type="entry name" value="SGNH hydrolase"/>
    <property type="match status" value="1"/>
</dbReference>
<dbReference type="InterPro" id="IPR001087">
    <property type="entry name" value="GDSL"/>
</dbReference>
<dbReference type="AlphaFoldDB" id="A0A6A6TMG2"/>
<evidence type="ECO:0000313" key="3">
    <source>
        <dbReference type="EMBL" id="KAF2661245.1"/>
    </source>
</evidence>
<name>A0A6A6TMG2_9PLEO</name>